<name>A0ABZ3H9D7_9BACT</name>
<proteinExistence type="predicted"/>
<dbReference type="Proteomes" id="UP001447842">
    <property type="component" value="Chromosome"/>
</dbReference>
<gene>
    <name evidence="1" type="ORF">WCY31_10730</name>
</gene>
<reference evidence="1 2" key="1">
    <citation type="submission" date="2024-03" db="EMBL/GenBank/DDBJ databases">
        <title>Sulfurimonas sp. HSL3-1.</title>
        <authorList>
            <person name="Wang S."/>
        </authorList>
    </citation>
    <scope>NUCLEOTIDE SEQUENCE [LARGE SCALE GENOMIC DNA]</scope>
    <source>
        <strain evidence="1 2">HSL3-1</strain>
    </source>
</reference>
<dbReference type="RefSeq" id="WP_345972374.1">
    <property type="nucleotide sequence ID" value="NZ_CP147920.1"/>
</dbReference>
<keyword evidence="2" id="KW-1185">Reference proteome</keyword>
<evidence type="ECO:0000313" key="2">
    <source>
        <dbReference type="Proteomes" id="UP001447842"/>
    </source>
</evidence>
<dbReference type="EMBL" id="CP147920">
    <property type="protein sequence ID" value="XAU14713.1"/>
    <property type="molecule type" value="Genomic_DNA"/>
</dbReference>
<protein>
    <submittedName>
        <fullName evidence="1">Uncharacterized protein</fullName>
    </submittedName>
</protein>
<evidence type="ECO:0000313" key="1">
    <source>
        <dbReference type="EMBL" id="XAU14713.1"/>
    </source>
</evidence>
<organism evidence="1 2">
    <name type="scientific">Sulfurimonas diazotrophicus</name>
    <dbReference type="NCBI Taxonomy" id="3131939"/>
    <lineage>
        <taxon>Bacteria</taxon>
        <taxon>Pseudomonadati</taxon>
        <taxon>Campylobacterota</taxon>
        <taxon>Epsilonproteobacteria</taxon>
        <taxon>Campylobacterales</taxon>
        <taxon>Sulfurimonadaceae</taxon>
        <taxon>Sulfurimonas</taxon>
    </lineage>
</organism>
<sequence length="135" mass="15387">MNKINIVYVFGAALFLALLMFVQSSRTEHAVQNALKENAETARLGKQIRTAQQQWDDSKQIQRRIDAILMQGEFKSFVDRKNKNGRTYQVQFTPLPAQTFDRLTTKLFNTPVTISKMTVSRGSDQNVSLSVEFAL</sequence>
<accession>A0ABZ3H9D7</accession>